<dbReference type="OrthoDB" id="10591152at2759"/>
<protein>
    <submittedName>
        <fullName evidence="1">Uncharacterized protein</fullName>
    </submittedName>
</protein>
<dbReference type="Proteomes" id="UP000749646">
    <property type="component" value="Unassembled WGS sequence"/>
</dbReference>
<name>A0A9P6LQQ5_9FUNG</name>
<dbReference type="AlphaFoldDB" id="A0A9P6LQQ5"/>
<organism evidence="1 2">
    <name type="scientific">Modicella reniformis</name>
    <dbReference type="NCBI Taxonomy" id="1440133"/>
    <lineage>
        <taxon>Eukaryota</taxon>
        <taxon>Fungi</taxon>
        <taxon>Fungi incertae sedis</taxon>
        <taxon>Mucoromycota</taxon>
        <taxon>Mortierellomycotina</taxon>
        <taxon>Mortierellomycetes</taxon>
        <taxon>Mortierellales</taxon>
        <taxon>Mortierellaceae</taxon>
        <taxon>Modicella</taxon>
    </lineage>
</organism>
<keyword evidence="2" id="KW-1185">Reference proteome</keyword>
<evidence type="ECO:0000313" key="1">
    <source>
        <dbReference type="EMBL" id="KAF9914759.1"/>
    </source>
</evidence>
<reference evidence="1" key="1">
    <citation type="journal article" date="2020" name="Fungal Divers.">
        <title>Resolving the Mortierellaceae phylogeny through synthesis of multi-gene phylogenetics and phylogenomics.</title>
        <authorList>
            <person name="Vandepol N."/>
            <person name="Liber J."/>
            <person name="Desiro A."/>
            <person name="Na H."/>
            <person name="Kennedy M."/>
            <person name="Barry K."/>
            <person name="Grigoriev I.V."/>
            <person name="Miller A.N."/>
            <person name="O'Donnell K."/>
            <person name="Stajich J.E."/>
            <person name="Bonito G."/>
        </authorList>
    </citation>
    <scope>NUCLEOTIDE SEQUENCE</scope>
    <source>
        <strain evidence="1">MES-2147</strain>
    </source>
</reference>
<dbReference type="EMBL" id="JAAAHW010012345">
    <property type="protein sequence ID" value="KAF9914759.1"/>
    <property type="molecule type" value="Genomic_DNA"/>
</dbReference>
<accession>A0A9P6LQQ5</accession>
<proteinExistence type="predicted"/>
<evidence type="ECO:0000313" key="2">
    <source>
        <dbReference type="Proteomes" id="UP000749646"/>
    </source>
</evidence>
<feature type="non-terminal residue" evidence="1">
    <location>
        <position position="115"/>
    </location>
</feature>
<gene>
    <name evidence="1" type="ORF">BGZ65_001050</name>
</gene>
<sequence length="115" mass="13353">MKEIEHILVLLESDVRKLRALSLNMKTSPEFQAYFNDLMRRNNTTIEHIEMLQSSDSVFFSFDCLSPHASTGMTSKLSYLEFQGLTMTRDAFSSMLRIFPCLTKLDMENMTLKLE</sequence>
<comment type="caution">
    <text evidence="1">The sequence shown here is derived from an EMBL/GenBank/DDBJ whole genome shotgun (WGS) entry which is preliminary data.</text>
</comment>